<dbReference type="RefSeq" id="WP_158200410.1">
    <property type="nucleotide sequence ID" value="NZ_CP046973.1"/>
</dbReference>
<sequence>MSSVVLIGLENGFLEETRFLDFKTKKRFADKVYTVISYQLSVTNWNQVVIPLL</sequence>
<protein>
    <recommendedName>
        <fullName evidence="3">Transposase</fullName>
    </recommendedName>
</protein>
<organism evidence="1 2">
    <name type="scientific">Microcystis aeruginosa FD4</name>
    <dbReference type="NCBI Taxonomy" id="2686288"/>
    <lineage>
        <taxon>Bacteria</taxon>
        <taxon>Bacillati</taxon>
        <taxon>Cyanobacteriota</taxon>
        <taxon>Cyanophyceae</taxon>
        <taxon>Oscillatoriophycideae</taxon>
        <taxon>Chroococcales</taxon>
        <taxon>Microcystaceae</taxon>
        <taxon>Microcystis</taxon>
    </lineage>
</organism>
<dbReference type="EMBL" id="CP046973">
    <property type="protein sequence ID" value="QGZ90468.1"/>
    <property type="molecule type" value="Genomic_DNA"/>
</dbReference>
<accession>A0A857D3Q2</accession>
<evidence type="ECO:0000313" key="1">
    <source>
        <dbReference type="EMBL" id="QGZ90468.1"/>
    </source>
</evidence>
<dbReference type="Proteomes" id="UP000438345">
    <property type="component" value="Chromosome"/>
</dbReference>
<evidence type="ECO:0008006" key="3">
    <source>
        <dbReference type="Google" id="ProtNLM"/>
    </source>
</evidence>
<dbReference type="AlphaFoldDB" id="A0A857D3Q2"/>
<evidence type="ECO:0000313" key="2">
    <source>
        <dbReference type="Proteomes" id="UP000438345"/>
    </source>
</evidence>
<name>A0A857D3Q2_MICAE</name>
<reference evidence="1 2" key="1">
    <citation type="submission" date="2019-12" db="EMBL/GenBank/DDBJ databases">
        <title>Complete genome sequence of Microcystis aeruginosa strain FD4.</title>
        <authorList>
            <person name="Urakawa H."/>
        </authorList>
    </citation>
    <scope>NUCLEOTIDE SEQUENCE [LARGE SCALE GENOMIC DNA]</scope>
    <source>
        <strain evidence="1 2">FD4</strain>
    </source>
</reference>
<proteinExistence type="predicted"/>
<gene>
    <name evidence="1" type="ORF">GQR42_13915</name>
</gene>